<name>A0A2W5ZAK1_9BACT</name>
<comment type="caution">
    <text evidence="3">The sequence shown here is derived from an EMBL/GenBank/DDBJ whole genome shotgun (WGS) entry which is preliminary data.</text>
</comment>
<dbReference type="Pfam" id="PF00582">
    <property type="entry name" value="Usp"/>
    <property type="match status" value="1"/>
</dbReference>
<proteinExistence type="inferred from homology"/>
<dbReference type="InterPro" id="IPR006015">
    <property type="entry name" value="Universal_stress_UspA"/>
</dbReference>
<protein>
    <recommendedName>
        <fullName evidence="2">UspA domain-containing protein</fullName>
    </recommendedName>
</protein>
<dbReference type="EMBL" id="QHBU01000189">
    <property type="protein sequence ID" value="PZR79825.1"/>
    <property type="molecule type" value="Genomic_DNA"/>
</dbReference>
<dbReference type="PRINTS" id="PR01438">
    <property type="entry name" value="UNVRSLSTRESS"/>
</dbReference>
<gene>
    <name evidence="3" type="ORF">DLM65_09675</name>
</gene>
<dbReference type="Gene3D" id="3.40.50.620">
    <property type="entry name" value="HUPs"/>
    <property type="match status" value="1"/>
</dbReference>
<evidence type="ECO:0000313" key="4">
    <source>
        <dbReference type="Proteomes" id="UP000248724"/>
    </source>
</evidence>
<dbReference type="AlphaFoldDB" id="A0A2W5ZAK1"/>
<dbReference type="CDD" id="cd00293">
    <property type="entry name" value="USP-like"/>
    <property type="match status" value="1"/>
</dbReference>
<accession>A0A2W5ZAK1</accession>
<evidence type="ECO:0000259" key="2">
    <source>
        <dbReference type="Pfam" id="PF00582"/>
    </source>
</evidence>
<dbReference type="InterPro" id="IPR006016">
    <property type="entry name" value="UspA"/>
</dbReference>
<organism evidence="3 4">
    <name type="scientific">Candidatus Aeolococcus gillhamiae</name>
    <dbReference type="NCBI Taxonomy" id="3127015"/>
    <lineage>
        <taxon>Bacteria</taxon>
        <taxon>Bacillati</taxon>
        <taxon>Candidatus Dormiibacterota</taxon>
        <taxon>Candidatus Dormibacteria</taxon>
        <taxon>Candidatus Aeolococcales</taxon>
        <taxon>Candidatus Aeolococcaceae</taxon>
        <taxon>Candidatus Aeolococcus</taxon>
    </lineage>
</organism>
<dbReference type="Proteomes" id="UP000248724">
    <property type="component" value="Unassembled WGS sequence"/>
</dbReference>
<dbReference type="PANTHER" id="PTHR31964:SF113">
    <property type="entry name" value="USPA DOMAIN-CONTAINING PROTEIN"/>
    <property type="match status" value="1"/>
</dbReference>
<sequence>MELSVAQTRNVDPWLMAMSAGPRCTVTSEVRDRRRRSVVGSGVNQVPRCESNALGIIPPAPTRGTGATQTELRATYHRGCSTRSVEASGRTLRLLGPQAGDGGLAEPELMTIQRILVGIDGSDGAGQALSWAADLAGALGAELLVVHARAPISSLRFGVAASIGGLAAATAAAGAGVSDEAREQERAVVEEWCARVGTAIAPRRVLIGEGEAAVVIEDAATDQQADLIVVGRRGRGGFAELVLGSVSHHLTHHAHHPVVVVPTDSVGASRRSPERDRA</sequence>
<dbReference type="SUPFAM" id="SSF52402">
    <property type="entry name" value="Adenine nucleotide alpha hydrolases-like"/>
    <property type="match status" value="1"/>
</dbReference>
<dbReference type="PANTHER" id="PTHR31964">
    <property type="entry name" value="ADENINE NUCLEOTIDE ALPHA HYDROLASES-LIKE SUPERFAMILY PROTEIN"/>
    <property type="match status" value="1"/>
</dbReference>
<feature type="domain" description="UspA" evidence="2">
    <location>
        <begin position="112"/>
        <end position="262"/>
    </location>
</feature>
<evidence type="ECO:0000313" key="3">
    <source>
        <dbReference type="EMBL" id="PZR79825.1"/>
    </source>
</evidence>
<reference evidence="3 4" key="1">
    <citation type="journal article" date="2017" name="Nature">
        <title>Atmospheric trace gases support primary production in Antarctic desert surface soil.</title>
        <authorList>
            <person name="Ji M."/>
            <person name="Greening C."/>
            <person name="Vanwonterghem I."/>
            <person name="Carere C.R."/>
            <person name="Bay S.K."/>
            <person name="Steen J.A."/>
            <person name="Montgomery K."/>
            <person name="Lines T."/>
            <person name="Beardall J."/>
            <person name="van Dorst J."/>
            <person name="Snape I."/>
            <person name="Stott M.B."/>
            <person name="Hugenholtz P."/>
            <person name="Ferrari B.C."/>
        </authorList>
    </citation>
    <scope>NUCLEOTIDE SEQUENCE [LARGE SCALE GENOMIC DNA]</scope>
    <source>
        <strain evidence="3">RRmetagenome_bin12</strain>
    </source>
</reference>
<evidence type="ECO:0000256" key="1">
    <source>
        <dbReference type="ARBA" id="ARBA00008791"/>
    </source>
</evidence>
<comment type="similarity">
    <text evidence="1">Belongs to the universal stress protein A family.</text>
</comment>
<dbReference type="InterPro" id="IPR014729">
    <property type="entry name" value="Rossmann-like_a/b/a_fold"/>
</dbReference>